<proteinExistence type="predicted"/>
<reference evidence="2 3" key="1">
    <citation type="journal article" date="2018" name="PLoS ONE">
        <title>The draft genome of Kipferlia bialata reveals reductive genome evolution in fornicate parasites.</title>
        <authorList>
            <person name="Tanifuji G."/>
            <person name="Takabayashi S."/>
            <person name="Kume K."/>
            <person name="Takagi M."/>
            <person name="Nakayama T."/>
            <person name="Kamikawa R."/>
            <person name="Inagaki Y."/>
            <person name="Hashimoto T."/>
        </authorList>
    </citation>
    <scope>NUCLEOTIDE SEQUENCE [LARGE SCALE GENOMIC DNA]</scope>
    <source>
        <strain evidence="2">NY0173</strain>
    </source>
</reference>
<feature type="transmembrane region" description="Helical" evidence="1">
    <location>
        <begin position="217"/>
        <end position="237"/>
    </location>
</feature>
<feature type="transmembrane region" description="Helical" evidence="1">
    <location>
        <begin position="155"/>
        <end position="178"/>
    </location>
</feature>
<name>A0A9K3CP50_9EUKA</name>
<feature type="transmembrane region" description="Helical" evidence="1">
    <location>
        <begin position="20"/>
        <end position="41"/>
    </location>
</feature>
<dbReference type="AlphaFoldDB" id="A0A9K3CP50"/>
<keyword evidence="1" id="KW-0812">Transmembrane</keyword>
<dbReference type="Proteomes" id="UP000265618">
    <property type="component" value="Unassembled WGS sequence"/>
</dbReference>
<comment type="caution">
    <text evidence="2">The sequence shown here is derived from an EMBL/GenBank/DDBJ whole genome shotgun (WGS) entry which is preliminary data.</text>
</comment>
<evidence type="ECO:0000256" key="1">
    <source>
        <dbReference type="SAM" id="Phobius"/>
    </source>
</evidence>
<keyword evidence="3" id="KW-1185">Reference proteome</keyword>
<keyword evidence="1" id="KW-0472">Membrane</keyword>
<keyword evidence="1" id="KW-1133">Transmembrane helix</keyword>
<accession>A0A9K3CP50</accession>
<sequence>MMGHPRWYTQPQMLERHFDLIKYALLAYIVSVTVLVLQTLLSLVGYSPNWHPVTNLLLRVGLFWLPAYEAYFAGALLSLVMTESTKRCQSRVEYSPTELPVSRDAGSPQLSESSYDLGNVERHIMSLPIEGYGLMVLSLLIRDITMLVCGQSTPAWVFSIFTTTALAGLSASTVYMMYVMMTMQLGDVAIANTVFDALLHSGCENKHMCRCLVRPAFQVWSILSLMATLSVTLPWCLRGIDPMRDSMAPQTASLPLHILYVFVALFLPCMPDPLVHGLCLWVASPEGAATVAKEVCPSYSGAASRLHAYLRWVLVDADFDKRPPVPVAEIFDLMVGEEGASLESYRIHRRRHLSICMFPSMGAPVVSAGGLTLITIALKLPKRYRDRLFQHLVSRERSLRLRKWLRQTRFVAPYSSALHPPLDALSLNDTGLAVHSGYKLMQKLLDDMLHEVSVSHFHTAVKLCAFHLGTGLVLSHTTYRQPCTPAEVEDTRWLPIAMTSRLEAVTYPPMPVPIPPPMRKTLMFPPVAAPPMGALARCLQAPFLTFNQEKYSLVTLQWFRTHQMPLNVCDS</sequence>
<evidence type="ECO:0000313" key="2">
    <source>
        <dbReference type="EMBL" id="GIQ80776.1"/>
    </source>
</evidence>
<protein>
    <submittedName>
        <fullName evidence="2">Uncharacterized protein</fullName>
    </submittedName>
</protein>
<evidence type="ECO:0000313" key="3">
    <source>
        <dbReference type="Proteomes" id="UP000265618"/>
    </source>
</evidence>
<dbReference type="EMBL" id="BDIP01000239">
    <property type="protein sequence ID" value="GIQ80776.1"/>
    <property type="molecule type" value="Genomic_DNA"/>
</dbReference>
<feature type="transmembrane region" description="Helical" evidence="1">
    <location>
        <begin position="61"/>
        <end position="81"/>
    </location>
</feature>
<gene>
    <name evidence="2" type="ORF">KIPB_001629</name>
</gene>
<feature type="transmembrane region" description="Helical" evidence="1">
    <location>
        <begin position="352"/>
        <end position="378"/>
    </location>
</feature>
<organism evidence="2 3">
    <name type="scientific">Kipferlia bialata</name>
    <dbReference type="NCBI Taxonomy" id="797122"/>
    <lineage>
        <taxon>Eukaryota</taxon>
        <taxon>Metamonada</taxon>
        <taxon>Carpediemonas-like organisms</taxon>
        <taxon>Kipferlia</taxon>
    </lineage>
</organism>